<dbReference type="PANTHER" id="PTHR21366:SF31">
    <property type="entry name" value="METALLOTHIOL TRANSFERASE FOSB"/>
    <property type="match status" value="1"/>
</dbReference>
<dbReference type="KEGG" id="bthu:YBT1518_16475"/>
<dbReference type="InterPro" id="IPR004360">
    <property type="entry name" value="Glyas_Fos-R_dOase_dom"/>
</dbReference>
<dbReference type="PROSITE" id="PS51819">
    <property type="entry name" value="VOC"/>
    <property type="match status" value="1"/>
</dbReference>
<feature type="domain" description="VOC" evidence="1">
    <location>
        <begin position="7"/>
        <end position="131"/>
    </location>
</feature>
<gene>
    <name evidence="2" type="ORF">YBT1518_16475</name>
</gene>
<evidence type="ECO:0000313" key="2">
    <source>
        <dbReference type="EMBL" id="AHA72455.1"/>
    </source>
</evidence>
<organism evidence="2 3">
    <name type="scientific">Bacillus thuringiensis YBT-1518</name>
    <dbReference type="NCBI Taxonomy" id="529122"/>
    <lineage>
        <taxon>Bacteria</taxon>
        <taxon>Bacillati</taxon>
        <taxon>Bacillota</taxon>
        <taxon>Bacilli</taxon>
        <taxon>Bacillales</taxon>
        <taxon>Bacillaceae</taxon>
        <taxon>Bacillus</taxon>
        <taxon>Bacillus cereus group</taxon>
    </lineage>
</organism>
<protein>
    <submittedName>
        <fullName evidence="2">Fosfomycin resistance protein</fullName>
    </submittedName>
</protein>
<dbReference type="InterPro" id="IPR029068">
    <property type="entry name" value="Glyas_Bleomycin-R_OHBP_Dase"/>
</dbReference>
<evidence type="ECO:0000259" key="1">
    <source>
        <dbReference type="PROSITE" id="PS51819"/>
    </source>
</evidence>
<dbReference type="InterPro" id="IPR037523">
    <property type="entry name" value="VOC_core"/>
</dbReference>
<dbReference type="AlphaFoldDB" id="A0A9W3PGK7"/>
<dbReference type="Gene3D" id="3.10.180.10">
    <property type="entry name" value="2,3-Dihydroxybiphenyl 1,2-Dioxygenase, domain 1"/>
    <property type="match status" value="1"/>
</dbReference>
<dbReference type="CDD" id="cd06587">
    <property type="entry name" value="VOC"/>
    <property type="match status" value="1"/>
</dbReference>
<sequence length="155" mass="18206">MIIIIQNIYETHLHVRNLENAINFYQNKLGLTLARKFSKRRVAFFWVGENKQQMLGLWEVHNIEDFEPRHFAFGVNLEFLMTSKAWLEERGIAVIGSQGKGNQKPIVQSWMPAASVYFLDCDGNKLEFISMLHENPDELEYASYLSVWNEEHQEK</sequence>
<name>A0A9W3PGK7_BACTU</name>
<dbReference type="SUPFAM" id="SSF54593">
    <property type="entry name" value="Glyoxalase/Bleomycin resistance protein/Dihydroxybiphenyl dioxygenase"/>
    <property type="match status" value="1"/>
</dbReference>
<dbReference type="Proteomes" id="UP000018566">
    <property type="component" value="Chromosome"/>
</dbReference>
<reference evidence="2 3" key="1">
    <citation type="submission" date="2013-05" db="EMBL/GenBank/DDBJ databases">
        <title>Complete genome sequence of Bacillus thuringiensis YBT-1518, a typical strain with high toxicity to nematode.</title>
        <authorList>
            <person name="Wang P."/>
            <person name="Zhang C."/>
            <person name="Guo M."/>
            <person name="Guo S."/>
            <person name="Zhu Y."/>
            <person name="Zheng J."/>
            <person name="Zhu L."/>
            <person name="Ruan L."/>
            <person name="Peng D."/>
            <person name="Sun M."/>
        </authorList>
    </citation>
    <scope>NUCLEOTIDE SEQUENCE [LARGE SCALE GENOMIC DNA]</scope>
    <source>
        <strain evidence="2 3">YBT-1518</strain>
    </source>
</reference>
<evidence type="ECO:0000313" key="3">
    <source>
        <dbReference type="Proteomes" id="UP000018566"/>
    </source>
</evidence>
<proteinExistence type="predicted"/>
<accession>A0A9W3PGK7</accession>
<dbReference type="PANTHER" id="PTHR21366">
    <property type="entry name" value="GLYOXALASE FAMILY PROTEIN"/>
    <property type="match status" value="1"/>
</dbReference>
<dbReference type="EMBL" id="CP005935">
    <property type="protein sequence ID" value="AHA72455.1"/>
    <property type="molecule type" value="Genomic_DNA"/>
</dbReference>
<dbReference type="Pfam" id="PF00903">
    <property type="entry name" value="Glyoxalase"/>
    <property type="match status" value="1"/>
</dbReference>
<dbReference type="InterPro" id="IPR050383">
    <property type="entry name" value="GlyoxalaseI/FosfomycinResist"/>
</dbReference>